<keyword evidence="2" id="KW-0472">Membrane</keyword>
<feature type="compositionally biased region" description="Basic residues" evidence="1">
    <location>
        <begin position="1"/>
        <end position="11"/>
    </location>
</feature>
<dbReference type="Pfam" id="PF09898">
    <property type="entry name" value="DUF2125"/>
    <property type="match status" value="1"/>
</dbReference>
<reference evidence="4" key="1">
    <citation type="submission" date="2018-09" db="EMBL/GenBank/DDBJ databases">
        <authorList>
            <person name="Tuo L."/>
        </authorList>
    </citation>
    <scope>NUCLEOTIDE SEQUENCE [LARGE SCALE GENOMIC DNA]</scope>
    <source>
        <strain evidence="4">M2BS4Y-1</strain>
    </source>
</reference>
<gene>
    <name evidence="3" type="ORF">D3218_11945</name>
</gene>
<accession>A0A3A1WJF9</accession>
<name>A0A3A1WJF9_9HYPH</name>
<dbReference type="OrthoDB" id="7169664at2"/>
<feature type="region of interest" description="Disordered" evidence="1">
    <location>
        <begin position="1"/>
        <end position="22"/>
    </location>
</feature>
<sequence length="357" mass="36501">MKAPVRLRRKDARMARSRAEGETGRRSAAGRVFAGVAIVVLVLAAALTGVWYYLAGELDRRVASFLDASAGGGTTIACDGREVFGYPFRIGLSCDTVGVDAPGNGIRLSAGTLRTAAQLYQPSHIVAELGGPLRADLPDLPPLEMGWDLAQASTSLWSEGMERVSIAVDGPVLSLVGDDGALAPLARSTRLETHARQNGAGLDFALSDAGVIAAVPGIGTLPSFDLSADLTVDGAAAWLRDGVPGGQVGPALRGEAGLIRTLRLASAAGASVDVSGPFRVSETGEISGDFRLGVQNPQAIAALVAALVPGSAGIASTIAGGIGLVGRQENGRTVLDVAVRDGEARLGFIPLGRLPRI</sequence>
<keyword evidence="2" id="KW-1133">Transmembrane helix</keyword>
<feature type="transmembrane region" description="Helical" evidence="2">
    <location>
        <begin position="32"/>
        <end position="54"/>
    </location>
</feature>
<dbReference type="Proteomes" id="UP000265750">
    <property type="component" value="Unassembled WGS sequence"/>
</dbReference>
<evidence type="ECO:0000256" key="2">
    <source>
        <dbReference type="SAM" id="Phobius"/>
    </source>
</evidence>
<keyword evidence="4" id="KW-1185">Reference proteome</keyword>
<keyword evidence="2" id="KW-0812">Transmembrane</keyword>
<evidence type="ECO:0000256" key="1">
    <source>
        <dbReference type="SAM" id="MobiDB-lite"/>
    </source>
</evidence>
<dbReference type="InterPro" id="IPR018666">
    <property type="entry name" value="DUF2125"/>
</dbReference>
<proteinExistence type="predicted"/>
<organism evidence="3 4">
    <name type="scientific">Aureimonas flava</name>
    <dbReference type="NCBI Taxonomy" id="2320271"/>
    <lineage>
        <taxon>Bacteria</taxon>
        <taxon>Pseudomonadati</taxon>
        <taxon>Pseudomonadota</taxon>
        <taxon>Alphaproteobacteria</taxon>
        <taxon>Hyphomicrobiales</taxon>
        <taxon>Aurantimonadaceae</taxon>
        <taxon>Aureimonas</taxon>
    </lineage>
</organism>
<protein>
    <submittedName>
        <fullName evidence="3">DUF2125 domain-containing protein</fullName>
    </submittedName>
</protein>
<dbReference type="EMBL" id="QYRN01000006">
    <property type="protein sequence ID" value="RIY00009.1"/>
    <property type="molecule type" value="Genomic_DNA"/>
</dbReference>
<evidence type="ECO:0000313" key="4">
    <source>
        <dbReference type="Proteomes" id="UP000265750"/>
    </source>
</evidence>
<dbReference type="AlphaFoldDB" id="A0A3A1WJF9"/>
<evidence type="ECO:0000313" key="3">
    <source>
        <dbReference type="EMBL" id="RIY00009.1"/>
    </source>
</evidence>
<comment type="caution">
    <text evidence="3">The sequence shown here is derived from an EMBL/GenBank/DDBJ whole genome shotgun (WGS) entry which is preliminary data.</text>
</comment>
<feature type="compositionally biased region" description="Basic and acidic residues" evidence="1">
    <location>
        <begin position="12"/>
        <end position="22"/>
    </location>
</feature>